<evidence type="ECO:0000313" key="7">
    <source>
        <dbReference type="Proteomes" id="UP000590564"/>
    </source>
</evidence>
<dbReference type="Proteomes" id="UP000239462">
    <property type="component" value="Chromosome"/>
</dbReference>
<dbReference type="AlphaFoldDB" id="A0A2L1C8X6"/>
<dbReference type="KEGG" id="mmad:MMJJ_03620"/>
<dbReference type="Proteomes" id="UP000590564">
    <property type="component" value="Unassembled WGS sequence"/>
</dbReference>
<dbReference type="EMBL" id="JACDUO010000001">
    <property type="protein sequence ID" value="MBA2864195.1"/>
    <property type="molecule type" value="Genomic_DNA"/>
</dbReference>
<gene>
    <name evidence="2" type="primary">nfo</name>
    <name evidence="3" type="ORF">HNP94_001195</name>
    <name evidence="4" type="ORF">HNP96_001162</name>
    <name evidence="2" type="ORF">MMJJ_03620</name>
</gene>
<proteinExistence type="predicted"/>
<dbReference type="GO" id="GO:0008833">
    <property type="term" value="F:deoxyribonuclease IV (phage-T4-induced) activity"/>
    <property type="evidence" value="ECO:0007669"/>
    <property type="project" value="UniProtKB-EC"/>
</dbReference>
<evidence type="ECO:0000313" key="5">
    <source>
        <dbReference type="Proteomes" id="UP000239462"/>
    </source>
</evidence>
<dbReference type="SUPFAM" id="SSF51658">
    <property type="entry name" value="Xylose isomerase-like"/>
    <property type="match status" value="1"/>
</dbReference>
<evidence type="ECO:0000313" key="4">
    <source>
        <dbReference type="EMBL" id="MBB6497121.1"/>
    </source>
</evidence>
<dbReference type="Pfam" id="PF01261">
    <property type="entry name" value="AP_endonuc_2"/>
    <property type="match status" value="1"/>
</dbReference>
<reference evidence="2" key="2">
    <citation type="submission" date="2018-02" db="EMBL/GenBank/DDBJ databases">
        <title>Complete genome sequence of the Methanococcus maripaludis type strain JJ (DSM 2067), a model for selenoprotein synthesis in Archaea.</title>
        <authorList>
            <person name="Poehlein A."/>
            <person name="Heym D."/>
            <person name="Quitzke V."/>
            <person name="Fersch J."/>
            <person name="Daniel R."/>
            <person name="Rother M."/>
        </authorList>
    </citation>
    <scope>NUCLEOTIDE SEQUENCE [LARGE SCALE GENOMIC DNA]</scope>
    <source>
        <strain evidence="2">DSM 2067</strain>
    </source>
</reference>
<keyword evidence="2" id="KW-0255">Endonuclease</keyword>
<reference evidence="5" key="1">
    <citation type="journal article" date="2018" name="Genome Announc.">
        <title>Complete Genome Sequence of the Methanococcus maripaludis Type Strain JJ (DSM 2067), a Model for Selenoprotein Synthesis in Archaea.</title>
        <authorList>
            <person name="Poehlein A."/>
            <person name="Heym D."/>
            <person name="Quitzke V."/>
            <person name="Fersch J."/>
            <person name="Daniel R."/>
            <person name="Rother M."/>
        </authorList>
    </citation>
    <scope>NUCLEOTIDE SEQUENCE [LARGE SCALE GENOMIC DNA]</scope>
    <source>
        <strain evidence="5">DSM 2067</strain>
    </source>
</reference>
<dbReference type="Gene3D" id="3.20.20.150">
    <property type="entry name" value="Divalent-metal-dependent TIM barrel enzymes"/>
    <property type="match status" value="1"/>
</dbReference>
<organism evidence="2 5">
    <name type="scientific">Methanococcus maripaludis</name>
    <name type="common">Methanococcus deltae</name>
    <dbReference type="NCBI Taxonomy" id="39152"/>
    <lineage>
        <taxon>Archaea</taxon>
        <taxon>Methanobacteriati</taxon>
        <taxon>Methanobacteriota</taxon>
        <taxon>Methanomada group</taxon>
        <taxon>Methanococci</taxon>
        <taxon>Methanococcales</taxon>
        <taxon>Methanococcaceae</taxon>
        <taxon>Methanococcus</taxon>
    </lineage>
</organism>
<dbReference type="InterPro" id="IPR036237">
    <property type="entry name" value="Xyl_isomerase-like_sf"/>
</dbReference>
<evidence type="ECO:0000313" key="2">
    <source>
        <dbReference type="EMBL" id="AVB75779.1"/>
    </source>
</evidence>
<dbReference type="PANTHER" id="PTHR12110">
    <property type="entry name" value="HYDROXYPYRUVATE ISOMERASE"/>
    <property type="match status" value="1"/>
</dbReference>
<dbReference type="InterPro" id="IPR013022">
    <property type="entry name" value="Xyl_isomerase-like_TIM-brl"/>
</dbReference>
<name>A0A2L1C8X6_METMI</name>
<dbReference type="EMBL" id="CP026606">
    <property type="protein sequence ID" value="AVB75779.1"/>
    <property type="molecule type" value="Genomic_DNA"/>
</dbReference>
<dbReference type="RefSeq" id="WP_104837418.1">
    <property type="nucleotide sequence ID" value="NZ_CP026606.1"/>
</dbReference>
<evidence type="ECO:0000313" key="3">
    <source>
        <dbReference type="EMBL" id="MBA2864195.1"/>
    </source>
</evidence>
<accession>A0A2L1C8X6</accession>
<keyword evidence="2" id="KW-0540">Nuclease</keyword>
<dbReference type="InterPro" id="IPR050312">
    <property type="entry name" value="IolE/XylAMocC-like"/>
</dbReference>
<dbReference type="GO" id="GO:0016853">
    <property type="term" value="F:isomerase activity"/>
    <property type="evidence" value="ECO:0007669"/>
    <property type="project" value="UniProtKB-KW"/>
</dbReference>
<protein>
    <submittedName>
        <fullName evidence="2">Putative endonuclease 4</fullName>
        <ecNumber evidence="2">3.1.21.2</ecNumber>
    </submittedName>
    <submittedName>
        <fullName evidence="3">Sugar phosphate isomerase/epimerase</fullName>
    </submittedName>
</protein>
<reference evidence="4 7" key="3">
    <citation type="submission" date="2020-08" db="EMBL/GenBank/DDBJ databases">
        <title>Genomic Encyclopedia of Type Strains, Phase IV (KMG-V): Genome sequencing to study the core and pangenomes of soil and plant-associated prokaryotes.</title>
        <authorList>
            <person name="Whitman W."/>
        </authorList>
    </citation>
    <scope>NUCLEOTIDE SEQUENCE [LARGE SCALE GENOMIC DNA]</scope>
    <source>
        <strain evidence="3 6">C13</strain>
        <strain evidence="4 7">D1</strain>
    </source>
</reference>
<evidence type="ECO:0000313" key="6">
    <source>
        <dbReference type="Proteomes" id="UP000567099"/>
    </source>
</evidence>
<evidence type="ECO:0000259" key="1">
    <source>
        <dbReference type="Pfam" id="PF01261"/>
    </source>
</evidence>
<sequence length="269" mass="31740">MVKIGCSSLFFWEYDIGEIVDIFLEIGLKNMEFFPENPEFWKKRNDLDYINNVKTELSKLDVTIHAPYIELNSSSTNENIRLVTLMETFWAIDLSKKFKSELLTIHPGKRPTARIPTDEEYNNFDDYLEKSINYALKNEITLCLENSPEKINNICHNIESMKKTLDKFEKLYMTLDIAHARENSLDFIKNFHKKIKNMHISGVNSKDHYPLSESRINFDETLNSLLNEYNYQGALNFELNDLIYDKTLLKQEKIDIIINEVQYLEKIIE</sequence>
<dbReference type="EC" id="3.1.21.2" evidence="2"/>
<dbReference type="EMBL" id="JACHED010000002">
    <property type="protein sequence ID" value="MBB6497121.1"/>
    <property type="molecule type" value="Genomic_DNA"/>
</dbReference>
<keyword evidence="2" id="KW-0378">Hydrolase</keyword>
<feature type="domain" description="Xylose isomerase-like TIM barrel" evidence="1">
    <location>
        <begin position="24"/>
        <end position="241"/>
    </location>
</feature>
<dbReference type="PANTHER" id="PTHR12110:SF21">
    <property type="entry name" value="XYLOSE ISOMERASE-LIKE TIM BARREL DOMAIN-CONTAINING PROTEIN"/>
    <property type="match status" value="1"/>
</dbReference>
<keyword evidence="3" id="KW-0413">Isomerase</keyword>
<dbReference type="Proteomes" id="UP000567099">
    <property type="component" value="Unassembled WGS sequence"/>
</dbReference>
<dbReference type="GeneID" id="36101456"/>